<evidence type="ECO:0000256" key="5">
    <source>
        <dbReference type="ARBA" id="ARBA00022801"/>
    </source>
</evidence>
<evidence type="ECO:0000256" key="7">
    <source>
        <dbReference type="PROSITE-ProRule" id="PRU00047"/>
    </source>
</evidence>
<evidence type="ECO:0000256" key="9">
    <source>
        <dbReference type="SAM" id="Phobius"/>
    </source>
</evidence>
<feature type="region of interest" description="Disordered" evidence="8">
    <location>
        <begin position="1199"/>
        <end position="1317"/>
    </location>
</feature>
<evidence type="ECO:0000313" key="15">
    <source>
        <dbReference type="Proteomes" id="UP000186817"/>
    </source>
</evidence>
<feature type="region of interest" description="Disordered" evidence="8">
    <location>
        <begin position="231"/>
        <end position="313"/>
    </location>
</feature>
<proteinExistence type="predicted"/>
<evidence type="ECO:0000256" key="8">
    <source>
        <dbReference type="SAM" id="MobiDB-lite"/>
    </source>
</evidence>
<keyword evidence="7" id="KW-0863">Zinc-finger</keyword>
<dbReference type="OrthoDB" id="447581at2759"/>
<organism evidence="14 15">
    <name type="scientific">Symbiodinium microadriaticum</name>
    <name type="common">Dinoflagellate</name>
    <name type="synonym">Zooxanthella microadriatica</name>
    <dbReference type="NCBI Taxonomy" id="2951"/>
    <lineage>
        <taxon>Eukaryota</taxon>
        <taxon>Sar</taxon>
        <taxon>Alveolata</taxon>
        <taxon>Dinophyceae</taxon>
        <taxon>Suessiales</taxon>
        <taxon>Symbiodiniaceae</taxon>
        <taxon>Symbiodinium</taxon>
    </lineage>
</organism>
<dbReference type="EMBL" id="LSRX01002174">
    <property type="protein sequence ID" value="OLP75999.1"/>
    <property type="molecule type" value="Genomic_DNA"/>
</dbReference>
<evidence type="ECO:0000256" key="2">
    <source>
        <dbReference type="ARBA" id="ARBA00022695"/>
    </source>
</evidence>
<name>A0A1Q9BZB9_SYMMI</name>
<sequence>MWSRVIAKPDVFKPKDREEELSQFTEWSWQFKQYVRVISPNMFALLETVESDLEVENDHSIMSDEDVEMSKQLYALLASLLRERPVQILKAITDGNGCEVWRTLVRTLAPSSKARSLALLGAISQFPMMTNSNYHEQILKLEELCRKYEQSSSKTVDAELKAAILLRSLPASLRTHVSVNCSESATYDQLREVILRYERATQKWTTQLVSGPSTSATDTSAPMEIDQVWNAKGKHPKGKGKGGDGWRQPHPHYPKGGKDPKGKGKHYNQDYMKGKFGKPKGSPKGGKDGKGKSKGFQNDYMKGKGKGKNSVPYNNCKICGKPGHWSNECWMKKVNQVNNPGSGSQNATPPSSSHAGTPSVSSQSTTTATVKRVFNLADESDALQFPFEVVEEGDEEDWGSWDSWWCHHVSAVECEHYDISSDADLLDAETGELVENFDLSVSDAFPGDEEWVKDHVQMVQQDPEPAEGWKPEGSRVEIVLDSGADVSVMPEQWLQLELGHAVPAGRVLMRDAQGQVMPNLGTRMVSLDLGPACIQERFHASSVGTPLLSLGRLLRKGWSLSHRNNTLCLCFEDVSVPVSFRRNSLVVEATVHNVEASEMSPIPDCTDEPGVPDEVRPLLEGRRAYVKFDFDPQSLSASEAAERDPQGRRWTFLPTGAPACLSQGMNFVDPSSMMNLELWKYRTTAVKIAGKWELLELHQNVSASVVSSGALESLGASLPGVMYESVILTVMHRKIIEPEQFGFHVEMETPDPLLDVPEPQVDMGLQADEGMPDDTNLDAEDVQPEARPVVPGVQLEREIPDEVEVEGKRLSPESSAAELKLACKALGIGATGSKTVLYKRLVKHIWRRKMEDDLALFEAAKLPERDPRPATVPPEPSAEEVANHNLSHVPYKPWCPICVSTRGRKDVHQQGSEAHRGDGGWPVLSMDLMYSSVEGSELEFMRSIPSGADKEKKILVLVCVDRDTGMLHAVPLPAKDTQAIHHAAKEVLGFLSYLGRTEVEVRGDNEPSMVALCDKVVNARNKAGLSTRKAPSQPYEHQTNGAAEQAVLGLRDIGSTLLQQVKQHGFELHVNPELIPWAYVHAATLHNCYAVSAGNTPYERAFQVKYNGRLAMWGETVLFSLAEPHRKKGRPKFAKGVFLGKTMLNDLNICGTALGVYLSPTVKRLPESQQWDRVMLKEVQGKPWRYGLATMGLKLVPGLRERKPRPEPMVGLPIPVHPLPPPDGGGAGDEAASDPPTEDARSDALSSDGGSEKPGGDPRRSKRERDASESAMDEDSPKTFSPVPDETILQEFVESRGEKREGPQLGPAEDQPTKKVRSVKVGETEYFVADEEMEDWWQGVEFDAQYYDDDWLDFSPVDDPEVTWESQGEADGPPTVGGEQLENIEAESRQRELSRLLEMGVLEAMDLDPPEEKTLKCRYVYDWRFRQQQWVRFLKRTLEVVPEGLKINVDPKYIEKVIKILGIVNPRHRKVPASTDLTGADDTEKLDELWLDDEEFGPRFRLLEAVSDADWAGSYDRKSVTSGHLFLDGNLMYSYSRRQASISLSSCESELIASTSAIAEALFLKNILASLTSDEVRLTARLDSSSARALLAKAGVSRVRHLDTRLLWTQSLVKEKTVDVKPVSTLLNTSDVGTKALTSDRVKYLLHLLGMYNHDGLIEPTKFPKRPGQCHRTLEASEVLRIITATLALSQPAAACSDMSADGHHASLLEFGKEIFVQHYQTVTFFLLSMVMIAMVMAMTPKWQKRRWGRHKETEETEENQNSVRDRIHAWFTYQLGDELLRGGQDQPDVQDRPGVHDRQGGQGYPVPRQQAASSSTGNQDVLMDPPRQQEYEDFVEPSWLVCSRPNSDDDEAGAAEWYAQSYTADGEDVEQGRGAQGNSNNQLPVVPGRFYMIGDPHKRKAYHTYECGMIQKWVRDLPSNVREITKQYADEKKLKPCKQCRP</sequence>
<keyword evidence="6" id="KW-0695">RNA-directed DNA polymerase</keyword>
<keyword evidence="9" id="KW-1133">Transmembrane helix</keyword>
<keyword evidence="5" id="KW-0378">Hydrolase</keyword>
<feature type="compositionally biased region" description="Basic and acidic residues" evidence="8">
    <location>
        <begin position="1293"/>
        <end position="1302"/>
    </location>
</feature>
<feature type="domain" description="Peptidase A2" evidence="11">
    <location>
        <begin position="476"/>
        <end position="491"/>
    </location>
</feature>
<feature type="compositionally biased region" description="Basic and acidic residues" evidence="8">
    <location>
        <begin position="1790"/>
        <end position="1800"/>
    </location>
</feature>
<dbReference type="Gene3D" id="3.30.420.10">
    <property type="entry name" value="Ribonuclease H-like superfamily/Ribonuclease H"/>
    <property type="match status" value="1"/>
</dbReference>
<evidence type="ECO:0000259" key="10">
    <source>
        <dbReference type="PROSITE" id="PS50158"/>
    </source>
</evidence>
<evidence type="ECO:0000256" key="3">
    <source>
        <dbReference type="ARBA" id="ARBA00022722"/>
    </source>
</evidence>
<evidence type="ECO:0000313" key="14">
    <source>
        <dbReference type="EMBL" id="OLP75999.1"/>
    </source>
</evidence>
<dbReference type="InterPro" id="IPR003034">
    <property type="entry name" value="SAP_dom"/>
</dbReference>
<accession>A0A1Q9BZB9</accession>
<feature type="domain" description="CCHC-type" evidence="10">
    <location>
        <begin position="316"/>
        <end position="329"/>
    </location>
</feature>
<keyword evidence="1" id="KW-0808">Transferase</keyword>
<reference evidence="14 15" key="1">
    <citation type="submission" date="2016-02" db="EMBL/GenBank/DDBJ databases">
        <title>Genome analysis of coral dinoflagellate symbionts highlights evolutionary adaptations to a symbiotic lifestyle.</title>
        <authorList>
            <person name="Aranda M."/>
            <person name="Li Y."/>
            <person name="Liew Y.J."/>
            <person name="Baumgarten S."/>
            <person name="Simakov O."/>
            <person name="Wilson M."/>
            <person name="Piel J."/>
            <person name="Ashoor H."/>
            <person name="Bougouffa S."/>
            <person name="Bajic V.B."/>
            <person name="Ryu T."/>
            <person name="Ravasi T."/>
            <person name="Bayer T."/>
            <person name="Micklem G."/>
            <person name="Kim H."/>
            <person name="Bhak J."/>
            <person name="Lajeunesse T.C."/>
            <person name="Voolstra C.R."/>
        </authorList>
    </citation>
    <scope>NUCLEOTIDE SEQUENCE [LARGE SCALE GENOMIC DNA]</scope>
    <source>
        <strain evidence="14 15">CCMP2467</strain>
    </source>
</reference>
<evidence type="ECO:0000259" key="11">
    <source>
        <dbReference type="PROSITE" id="PS50175"/>
    </source>
</evidence>
<feature type="domain" description="SAP" evidence="12">
    <location>
        <begin position="811"/>
        <end position="845"/>
    </location>
</feature>
<keyword evidence="3" id="KW-0540">Nuclease</keyword>
<dbReference type="GO" id="GO:0003676">
    <property type="term" value="F:nucleic acid binding"/>
    <property type="evidence" value="ECO:0007669"/>
    <property type="project" value="InterPro"/>
</dbReference>
<dbReference type="Proteomes" id="UP000186817">
    <property type="component" value="Unassembled WGS sequence"/>
</dbReference>
<keyword evidence="2" id="KW-0548">Nucleotidyltransferase</keyword>
<dbReference type="GO" id="GO:0003964">
    <property type="term" value="F:RNA-directed DNA polymerase activity"/>
    <property type="evidence" value="ECO:0007669"/>
    <property type="project" value="UniProtKB-KW"/>
</dbReference>
<gene>
    <name evidence="14" type="ORF">AK812_SmicGene44122</name>
</gene>
<evidence type="ECO:0000259" key="13">
    <source>
        <dbReference type="PROSITE" id="PS50994"/>
    </source>
</evidence>
<dbReference type="InterPro" id="IPR001584">
    <property type="entry name" value="Integrase_cat-core"/>
</dbReference>
<feature type="compositionally biased region" description="Polar residues" evidence="8">
    <location>
        <begin position="1811"/>
        <end position="1820"/>
    </location>
</feature>
<dbReference type="SUPFAM" id="SSF57756">
    <property type="entry name" value="Retrovirus zinc finger-like domains"/>
    <property type="match status" value="1"/>
</dbReference>
<dbReference type="PROSITE" id="PS50994">
    <property type="entry name" value="INTEGRASE"/>
    <property type="match status" value="1"/>
</dbReference>
<evidence type="ECO:0000259" key="12">
    <source>
        <dbReference type="PROSITE" id="PS50800"/>
    </source>
</evidence>
<feature type="region of interest" description="Disordered" evidence="8">
    <location>
        <begin position="336"/>
        <end position="365"/>
    </location>
</feature>
<dbReference type="CDD" id="cd09272">
    <property type="entry name" value="RNase_HI_RT_Ty1"/>
    <property type="match status" value="1"/>
</dbReference>
<feature type="compositionally biased region" description="Basic and acidic residues" evidence="8">
    <location>
        <begin position="1250"/>
        <end position="1268"/>
    </location>
</feature>
<dbReference type="GO" id="GO:0015074">
    <property type="term" value="P:DNA integration"/>
    <property type="evidence" value="ECO:0007669"/>
    <property type="project" value="InterPro"/>
</dbReference>
<keyword evidence="7" id="KW-0479">Metal-binding</keyword>
<feature type="region of interest" description="Disordered" evidence="8">
    <location>
        <begin position="1782"/>
        <end position="1825"/>
    </location>
</feature>
<keyword evidence="4" id="KW-0255">Endonuclease</keyword>
<feature type="domain" description="Integrase catalytic" evidence="13">
    <location>
        <begin position="916"/>
        <end position="1105"/>
    </location>
</feature>
<keyword evidence="9" id="KW-0812">Transmembrane</keyword>
<feature type="region of interest" description="Disordered" evidence="8">
    <location>
        <begin position="1360"/>
        <end position="1379"/>
    </location>
</feature>
<evidence type="ECO:0000256" key="6">
    <source>
        <dbReference type="ARBA" id="ARBA00022918"/>
    </source>
</evidence>
<dbReference type="PROSITE" id="PS50175">
    <property type="entry name" value="ASP_PROT_RETROV"/>
    <property type="match status" value="1"/>
</dbReference>
<feature type="compositionally biased region" description="Polar residues" evidence="8">
    <location>
        <begin position="336"/>
        <end position="356"/>
    </location>
</feature>
<keyword evidence="9" id="KW-0472">Membrane</keyword>
<dbReference type="InterPro" id="IPR001969">
    <property type="entry name" value="Aspartic_peptidase_AS"/>
</dbReference>
<protein>
    <submittedName>
        <fullName evidence="14">Retrovirus-related Pol polyprotein from transposon TNT 1-94</fullName>
    </submittedName>
</protein>
<dbReference type="GO" id="GO:0004519">
    <property type="term" value="F:endonuclease activity"/>
    <property type="evidence" value="ECO:0007669"/>
    <property type="project" value="UniProtKB-KW"/>
</dbReference>
<evidence type="ECO:0000256" key="4">
    <source>
        <dbReference type="ARBA" id="ARBA00022759"/>
    </source>
</evidence>
<dbReference type="InterPro" id="IPR001878">
    <property type="entry name" value="Znf_CCHC"/>
</dbReference>
<dbReference type="InterPro" id="IPR001995">
    <property type="entry name" value="Peptidase_A2_cat"/>
</dbReference>
<dbReference type="GO" id="GO:0008270">
    <property type="term" value="F:zinc ion binding"/>
    <property type="evidence" value="ECO:0007669"/>
    <property type="project" value="UniProtKB-KW"/>
</dbReference>
<feature type="transmembrane region" description="Helical" evidence="9">
    <location>
        <begin position="1723"/>
        <end position="1740"/>
    </location>
</feature>
<dbReference type="GO" id="GO:0006508">
    <property type="term" value="P:proteolysis"/>
    <property type="evidence" value="ECO:0007669"/>
    <property type="project" value="InterPro"/>
</dbReference>
<dbReference type="GO" id="GO:0004190">
    <property type="term" value="F:aspartic-type endopeptidase activity"/>
    <property type="evidence" value="ECO:0007669"/>
    <property type="project" value="InterPro"/>
</dbReference>
<comment type="caution">
    <text evidence="14">The sequence shown here is derived from an EMBL/GenBank/DDBJ whole genome shotgun (WGS) entry which is preliminary data.</text>
</comment>
<dbReference type="SMART" id="SM00343">
    <property type="entry name" value="ZnF_C2HC"/>
    <property type="match status" value="1"/>
</dbReference>
<dbReference type="PROSITE" id="PS00141">
    <property type="entry name" value="ASP_PROTEASE"/>
    <property type="match status" value="1"/>
</dbReference>
<evidence type="ECO:0000256" key="1">
    <source>
        <dbReference type="ARBA" id="ARBA00022679"/>
    </source>
</evidence>
<keyword evidence="7" id="KW-0862">Zinc</keyword>
<dbReference type="InterPro" id="IPR036397">
    <property type="entry name" value="RNaseH_sf"/>
</dbReference>
<dbReference type="InterPro" id="IPR036875">
    <property type="entry name" value="Znf_CCHC_sf"/>
</dbReference>
<keyword evidence="15" id="KW-1185">Reference proteome</keyword>
<dbReference type="PROSITE" id="PS50800">
    <property type="entry name" value="SAP"/>
    <property type="match status" value="1"/>
</dbReference>
<dbReference type="PROSITE" id="PS50158">
    <property type="entry name" value="ZF_CCHC"/>
    <property type="match status" value="1"/>
</dbReference>